<dbReference type="EMBL" id="ANIK01000071">
    <property type="protein sequence ID" value="EMJ93136.1"/>
    <property type="molecule type" value="Genomic_DNA"/>
</dbReference>
<proteinExistence type="predicted"/>
<dbReference type="Proteomes" id="UP000011988">
    <property type="component" value="Unassembled WGS sequence"/>
</dbReference>
<reference evidence="1 2" key="1">
    <citation type="submission" date="2013-01" db="EMBL/GenBank/DDBJ databases">
        <authorList>
            <person name="Harkins D.M."/>
            <person name="Durkin A.S."/>
            <person name="Brinkac L.M."/>
            <person name="Haft D.H."/>
            <person name="Selengut J.D."/>
            <person name="Sanka R."/>
            <person name="DePew J."/>
            <person name="Purushe J."/>
            <person name="Galloway R.L."/>
            <person name="Vinetz J.M."/>
            <person name="Sutton G.G."/>
            <person name="Nierman W.C."/>
            <person name="Fouts D.E."/>
        </authorList>
    </citation>
    <scope>NUCLEOTIDE SEQUENCE [LARGE SCALE GENOMIC DNA]</scope>
    <source>
        <strain evidence="1 2">79601</strain>
    </source>
</reference>
<evidence type="ECO:0000313" key="1">
    <source>
        <dbReference type="EMBL" id="EMJ93136.1"/>
    </source>
</evidence>
<accession>M6CRH5</accession>
<gene>
    <name evidence="1" type="ORF">LEP1GSC194_1878</name>
</gene>
<dbReference type="PATRIC" id="fig|1218565.3.peg.3299"/>
<organism evidence="1 2">
    <name type="scientific">Leptospira alstonii serovar Sichuan str. 79601</name>
    <dbReference type="NCBI Taxonomy" id="1218565"/>
    <lineage>
        <taxon>Bacteria</taxon>
        <taxon>Pseudomonadati</taxon>
        <taxon>Spirochaetota</taxon>
        <taxon>Spirochaetia</taxon>
        <taxon>Leptospirales</taxon>
        <taxon>Leptospiraceae</taxon>
        <taxon>Leptospira</taxon>
    </lineage>
</organism>
<name>M6CRH5_9LEPT</name>
<dbReference type="AlphaFoldDB" id="M6CRH5"/>
<sequence length="45" mass="5812">MATRIFSHSEDRRWKTERFCRKLKFYFDLKTIDKPDFLRMWELLR</sequence>
<comment type="caution">
    <text evidence="1">The sequence shown here is derived from an EMBL/GenBank/DDBJ whole genome shotgun (WGS) entry which is preliminary data.</text>
</comment>
<evidence type="ECO:0000313" key="2">
    <source>
        <dbReference type="Proteomes" id="UP000011988"/>
    </source>
</evidence>
<protein>
    <submittedName>
        <fullName evidence="1">Uncharacterized protein</fullName>
    </submittedName>
</protein>